<proteinExistence type="predicted"/>
<feature type="compositionally biased region" description="Low complexity" evidence="1">
    <location>
        <begin position="21"/>
        <end position="39"/>
    </location>
</feature>
<organism evidence="2 3">
    <name type="scientific">Ogataea philodendri</name>
    <dbReference type="NCBI Taxonomy" id="1378263"/>
    <lineage>
        <taxon>Eukaryota</taxon>
        <taxon>Fungi</taxon>
        <taxon>Dikarya</taxon>
        <taxon>Ascomycota</taxon>
        <taxon>Saccharomycotina</taxon>
        <taxon>Pichiomycetes</taxon>
        <taxon>Pichiales</taxon>
        <taxon>Pichiaceae</taxon>
        <taxon>Ogataea</taxon>
    </lineage>
</organism>
<feature type="region of interest" description="Disordered" evidence="1">
    <location>
        <begin position="21"/>
        <end position="40"/>
    </location>
</feature>
<dbReference type="Proteomes" id="UP000769157">
    <property type="component" value="Unassembled WGS sequence"/>
</dbReference>
<reference evidence="2" key="2">
    <citation type="submission" date="2021-01" db="EMBL/GenBank/DDBJ databases">
        <authorList>
            <person name="Schikora-Tamarit M.A."/>
        </authorList>
    </citation>
    <scope>NUCLEOTIDE SEQUENCE</scope>
    <source>
        <strain evidence="2">CBS6075</strain>
    </source>
</reference>
<reference evidence="2" key="1">
    <citation type="journal article" date="2021" name="Open Biol.">
        <title>Shared evolutionary footprints suggest mitochondrial oxidative damage underlies multiple complex I losses in fungi.</title>
        <authorList>
            <person name="Schikora-Tamarit M.A."/>
            <person name="Marcet-Houben M."/>
            <person name="Nosek J."/>
            <person name="Gabaldon T."/>
        </authorList>
    </citation>
    <scope>NUCLEOTIDE SEQUENCE</scope>
    <source>
        <strain evidence="2">CBS6075</strain>
    </source>
</reference>
<sequence length="88" mass="8911">SAGLVVEALAVVAAGLEEPGATSLWKSPNSSSSSSSSTSPMVADLLGNLLSDGYKDLVLVFVVPLGSKSSKLIKSGTLAASSSSFFFW</sequence>
<gene>
    <name evidence="2" type="ORF">OGAPHI_000571</name>
</gene>
<keyword evidence="3" id="KW-1185">Reference proteome</keyword>
<evidence type="ECO:0000256" key="1">
    <source>
        <dbReference type="SAM" id="MobiDB-lite"/>
    </source>
</evidence>
<evidence type="ECO:0000313" key="3">
    <source>
        <dbReference type="Proteomes" id="UP000769157"/>
    </source>
</evidence>
<accession>A0A9P8PGI9</accession>
<feature type="non-terminal residue" evidence="2">
    <location>
        <position position="1"/>
    </location>
</feature>
<comment type="caution">
    <text evidence="2">The sequence shown here is derived from an EMBL/GenBank/DDBJ whole genome shotgun (WGS) entry which is preliminary data.</text>
</comment>
<evidence type="ECO:0000313" key="2">
    <source>
        <dbReference type="EMBL" id="KAH3671190.1"/>
    </source>
</evidence>
<dbReference type="AlphaFoldDB" id="A0A9P8PGI9"/>
<name>A0A9P8PGI9_9ASCO</name>
<dbReference type="GeneID" id="70232539"/>
<dbReference type="EMBL" id="JAEUBE010000073">
    <property type="protein sequence ID" value="KAH3671190.1"/>
    <property type="molecule type" value="Genomic_DNA"/>
</dbReference>
<protein>
    <submittedName>
        <fullName evidence="2">Uncharacterized protein</fullName>
    </submittedName>
</protein>
<dbReference type="RefSeq" id="XP_046064542.1">
    <property type="nucleotide sequence ID" value="XM_046206940.1"/>
</dbReference>